<accession>A0ABM4GJS4</accession>
<keyword evidence="1" id="KW-0175">Coiled coil</keyword>
<dbReference type="GeneID" id="138928806"/>
<name>A0ABM4GJS4_DROKI</name>
<dbReference type="Proteomes" id="UP001652661">
    <property type="component" value="Chromosome 3R"/>
</dbReference>
<evidence type="ECO:0000256" key="2">
    <source>
        <dbReference type="SAM" id="MobiDB-lite"/>
    </source>
</evidence>
<sequence>MSHPNPSLTNMSTFLEGPEKERVQQLKRLKRTREMPRKWISNQVKPPDRFHPDDEPSLAKYRRVEINPTINSPDSTASMEMRSQLVYSDILRVEEMCSSENPINGQPIPEESLALEPDRTICSLNEPKPQLFNEVIEVIYNNSSDEDVAACSSKNEEIHPKVNYISMKLGIDRCEYARDGYVENLKWKIARQQERLDDERRILQSQIDKLQRERKAFDRKRLDKIFQFQFAKCPVYLGD</sequence>
<evidence type="ECO:0000313" key="3">
    <source>
        <dbReference type="Proteomes" id="UP001652661"/>
    </source>
</evidence>
<gene>
    <name evidence="4" type="primary">LOC138928806</name>
</gene>
<proteinExistence type="predicted"/>
<organism evidence="3 4">
    <name type="scientific">Drosophila kikkawai</name>
    <name type="common">Fruit fly</name>
    <dbReference type="NCBI Taxonomy" id="30033"/>
    <lineage>
        <taxon>Eukaryota</taxon>
        <taxon>Metazoa</taxon>
        <taxon>Ecdysozoa</taxon>
        <taxon>Arthropoda</taxon>
        <taxon>Hexapoda</taxon>
        <taxon>Insecta</taxon>
        <taxon>Pterygota</taxon>
        <taxon>Neoptera</taxon>
        <taxon>Endopterygota</taxon>
        <taxon>Diptera</taxon>
        <taxon>Brachycera</taxon>
        <taxon>Muscomorpha</taxon>
        <taxon>Ephydroidea</taxon>
        <taxon>Drosophilidae</taxon>
        <taxon>Drosophila</taxon>
        <taxon>Sophophora</taxon>
    </lineage>
</organism>
<protein>
    <submittedName>
        <fullName evidence="4">Uncharacterized protein</fullName>
    </submittedName>
</protein>
<feature type="region of interest" description="Disordered" evidence="2">
    <location>
        <begin position="1"/>
        <end position="53"/>
    </location>
</feature>
<feature type="coiled-coil region" evidence="1">
    <location>
        <begin position="182"/>
        <end position="220"/>
    </location>
</feature>
<feature type="compositionally biased region" description="Polar residues" evidence="2">
    <location>
        <begin position="1"/>
        <end position="13"/>
    </location>
</feature>
<evidence type="ECO:0000313" key="4">
    <source>
        <dbReference type="RefSeq" id="XP_070142964.1"/>
    </source>
</evidence>
<dbReference type="RefSeq" id="XP_070142964.1">
    <property type="nucleotide sequence ID" value="XM_070286863.1"/>
</dbReference>
<evidence type="ECO:0000256" key="1">
    <source>
        <dbReference type="SAM" id="Coils"/>
    </source>
</evidence>
<reference evidence="4" key="1">
    <citation type="submission" date="2025-08" db="UniProtKB">
        <authorList>
            <consortium name="RefSeq"/>
        </authorList>
    </citation>
    <scope>IDENTIFICATION</scope>
    <source>
        <strain evidence="4">14028-0561.14</strain>
        <tissue evidence="4">Whole fly</tissue>
    </source>
</reference>
<keyword evidence="3" id="KW-1185">Reference proteome</keyword>